<keyword evidence="5" id="KW-0472">Membrane</keyword>
<protein>
    <submittedName>
        <fullName evidence="7">Cytochrome c</fullName>
    </submittedName>
</protein>
<proteinExistence type="predicted"/>
<comment type="caution">
    <text evidence="7">The sequence shown here is derived from an EMBL/GenBank/DDBJ whole genome shotgun (WGS) entry which is preliminary data.</text>
</comment>
<keyword evidence="2 4" id="KW-0479">Metal-binding</keyword>
<feature type="transmembrane region" description="Helical" evidence="5">
    <location>
        <begin position="83"/>
        <end position="101"/>
    </location>
</feature>
<dbReference type="Pfam" id="PF09990">
    <property type="entry name" value="DUF2231"/>
    <property type="match status" value="1"/>
</dbReference>
<dbReference type="GO" id="GO:0009055">
    <property type="term" value="F:electron transfer activity"/>
    <property type="evidence" value="ECO:0007669"/>
    <property type="project" value="InterPro"/>
</dbReference>
<evidence type="ECO:0000256" key="1">
    <source>
        <dbReference type="ARBA" id="ARBA00022617"/>
    </source>
</evidence>
<evidence type="ECO:0000313" key="7">
    <source>
        <dbReference type="EMBL" id="MDA0161659.1"/>
    </source>
</evidence>
<dbReference type="Proteomes" id="UP001149140">
    <property type="component" value="Unassembled WGS sequence"/>
</dbReference>
<feature type="domain" description="Cytochrome c" evidence="6">
    <location>
        <begin position="169"/>
        <end position="247"/>
    </location>
</feature>
<dbReference type="InterPro" id="IPR036909">
    <property type="entry name" value="Cyt_c-like_dom_sf"/>
</dbReference>
<feature type="transmembrane region" description="Helical" evidence="5">
    <location>
        <begin position="12"/>
        <end position="29"/>
    </location>
</feature>
<dbReference type="Gene3D" id="1.10.760.10">
    <property type="entry name" value="Cytochrome c-like domain"/>
    <property type="match status" value="1"/>
</dbReference>
<keyword evidence="3 4" id="KW-0408">Iron</keyword>
<evidence type="ECO:0000256" key="5">
    <source>
        <dbReference type="SAM" id="Phobius"/>
    </source>
</evidence>
<evidence type="ECO:0000256" key="2">
    <source>
        <dbReference type="ARBA" id="ARBA00022723"/>
    </source>
</evidence>
<dbReference type="PROSITE" id="PS51007">
    <property type="entry name" value="CYTC"/>
    <property type="match status" value="1"/>
</dbReference>
<dbReference type="RefSeq" id="WP_270040875.1">
    <property type="nucleotide sequence ID" value="NZ_JAPDOD010000013.1"/>
</dbReference>
<keyword evidence="1 4" id="KW-0349">Heme</keyword>
<evidence type="ECO:0000256" key="4">
    <source>
        <dbReference type="PROSITE-ProRule" id="PRU00433"/>
    </source>
</evidence>
<dbReference type="AlphaFoldDB" id="A0A9X3MS57"/>
<evidence type="ECO:0000313" key="8">
    <source>
        <dbReference type="Proteomes" id="UP001149140"/>
    </source>
</evidence>
<dbReference type="GO" id="GO:0020037">
    <property type="term" value="F:heme binding"/>
    <property type="evidence" value="ECO:0007669"/>
    <property type="project" value="InterPro"/>
</dbReference>
<sequence length="247" mass="25466">MPHLSELHGAATHLAVVAVPVYLLILLVRRSGRGGTPLAAAEPWVVGAAVAGVALAGLTGLLVWGQSKTELRGNSGRLGTVHFWLGIALAVIVVAVAAWRYRRADTDRHTHGLELVAGGLLALVAVLAQGYIGGRMTYEHGVGIDSGGQLAQTASGTAQLEVALATGAPPAEAGRQAFSTDGLGCASCHGDHAQGQRGPALAGGVELEQFRGVHGHGLFPPDVVKNADFAAINAWLRTLPDARRESR</sequence>
<dbReference type="EMBL" id="JAPDOD010000013">
    <property type="protein sequence ID" value="MDA0161659.1"/>
    <property type="molecule type" value="Genomic_DNA"/>
</dbReference>
<dbReference type="GO" id="GO:0046872">
    <property type="term" value="F:metal ion binding"/>
    <property type="evidence" value="ECO:0007669"/>
    <property type="project" value="UniProtKB-KW"/>
</dbReference>
<evidence type="ECO:0000259" key="6">
    <source>
        <dbReference type="PROSITE" id="PS51007"/>
    </source>
</evidence>
<evidence type="ECO:0000256" key="3">
    <source>
        <dbReference type="ARBA" id="ARBA00023004"/>
    </source>
</evidence>
<dbReference type="InterPro" id="IPR019251">
    <property type="entry name" value="DUF2231_TM"/>
</dbReference>
<keyword evidence="5" id="KW-0812">Transmembrane</keyword>
<feature type="transmembrane region" description="Helical" evidence="5">
    <location>
        <begin position="113"/>
        <end position="132"/>
    </location>
</feature>
<gene>
    <name evidence="7" type="ORF">OM076_15380</name>
</gene>
<feature type="transmembrane region" description="Helical" evidence="5">
    <location>
        <begin position="41"/>
        <end position="63"/>
    </location>
</feature>
<organism evidence="7 8">
    <name type="scientific">Solirubrobacter ginsenosidimutans</name>
    <dbReference type="NCBI Taxonomy" id="490573"/>
    <lineage>
        <taxon>Bacteria</taxon>
        <taxon>Bacillati</taxon>
        <taxon>Actinomycetota</taxon>
        <taxon>Thermoleophilia</taxon>
        <taxon>Solirubrobacterales</taxon>
        <taxon>Solirubrobacteraceae</taxon>
        <taxon>Solirubrobacter</taxon>
    </lineage>
</organism>
<dbReference type="InterPro" id="IPR009056">
    <property type="entry name" value="Cyt_c-like_dom"/>
</dbReference>
<name>A0A9X3MS57_9ACTN</name>
<dbReference type="SUPFAM" id="SSF46626">
    <property type="entry name" value="Cytochrome c"/>
    <property type="match status" value="1"/>
</dbReference>
<keyword evidence="5" id="KW-1133">Transmembrane helix</keyword>
<reference evidence="7" key="1">
    <citation type="submission" date="2022-10" db="EMBL/GenBank/DDBJ databases">
        <title>The WGS of Solirubrobacter ginsenosidimutans DSM 21036.</title>
        <authorList>
            <person name="Jiang Z."/>
        </authorList>
    </citation>
    <scope>NUCLEOTIDE SEQUENCE</scope>
    <source>
        <strain evidence="7">DSM 21036</strain>
    </source>
</reference>
<accession>A0A9X3MS57</accession>
<keyword evidence="8" id="KW-1185">Reference proteome</keyword>